<keyword evidence="2" id="KW-0732">Signal</keyword>
<keyword evidence="4" id="KW-1185">Reference proteome</keyword>
<dbReference type="InterPro" id="IPR036182">
    <property type="entry name" value="PCuAC_sf"/>
</dbReference>
<accession>A0A917YHQ0</accession>
<dbReference type="Gene3D" id="2.60.40.1890">
    <property type="entry name" value="PCu(A)C copper chaperone"/>
    <property type="match status" value="1"/>
</dbReference>
<reference evidence="3 4" key="1">
    <citation type="journal article" date="2014" name="Int. J. Syst. Evol. Microbiol.">
        <title>Complete genome sequence of Corynebacterium casei LMG S-19264T (=DSM 44701T), isolated from a smear-ripened cheese.</title>
        <authorList>
            <consortium name="US DOE Joint Genome Institute (JGI-PGF)"/>
            <person name="Walter F."/>
            <person name="Albersmeier A."/>
            <person name="Kalinowski J."/>
            <person name="Ruckert C."/>
        </authorList>
    </citation>
    <scope>NUCLEOTIDE SEQUENCE [LARGE SCALE GENOMIC DNA]</scope>
    <source>
        <strain evidence="3 4">CGMCC 1.7029</strain>
    </source>
</reference>
<dbReference type="EMBL" id="BMLP01000001">
    <property type="protein sequence ID" value="GGO28399.1"/>
    <property type="molecule type" value="Genomic_DNA"/>
</dbReference>
<dbReference type="Pfam" id="PF04314">
    <property type="entry name" value="PCuAC"/>
    <property type="match status" value="1"/>
</dbReference>
<name>A0A917YHQ0_9RHOB</name>
<evidence type="ECO:0000256" key="2">
    <source>
        <dbReference type="SAM" id="SignalP"/>
    </source>
</evidence>
<evidence type="ECO:0000256" key="1">
    <source>
        <dbReference type="SAM" id="MobiDB-lite"/>
    </source>
</evidence>
<evidence type="ECO:0000313" key="3">
    <source>
        <dbReference type="EMBL" id="GGO28399.1"/>
    </source>
</evidence>
<organism evidence="3 4">
    <name type="scientific">Gemmobacter aquaticus</name>
    <dbReference type="NCBI Taxonomy" id="490185"/>
    <lineage>
        <taxon>Bacteria</taxon>
        <taxon>Pseudomonadati</taxon>
        <taxon>Pseudomonadota</taxon>
        <taxon>Alphaproteobacteria</taxon>
        <taxon>Rhodobacterales</taxon>
        <taxon>Paracoccaceae</taxon>
        <taxon>Gemmobacter</taxon>
    </lineage>
</organism>
<dbReference type="AlphaFoldDB" id="A0A917YHQ0"/>
<dbReference type="PANTHER" id="PTHR36302:SF1">
    <property type="entry name" value="COPPER CHAPERONE PCU(A)C"/>
    <property type="match status" value="1"/>
</dbReference>
<gene>
    <name evidence="3" type="ORF">GCM10010991_11180</name>
</gene>
<protein>
    <recommendedName>
        <fullName evidence="5">Copper(I)-binding protein</fullName>
    </recommendedName>
</protein>
<comment type="caution">
    <text evidence="3">The sequence shown here is derived from an EMBL/GenBank/DDBJ whole genome shotgun (WGS) entry which is preliminary data.</text>
</comment>
<dbReference type="Proteomes" id="UP000598196">
    <property type="component" value="Unassembled WGS sequence"/>
</dbReference>
<feature type="region of interest" description="Disordered" evidence="1">
    <location>
        <begin position="144"/>
        <end position="168"/>
    </location>
</feature>
<proteinExistence type="predicted"/>
<dbReference type="PANTHER" id="PTHR36302">
    <property type="entry name" value="BLR7088 PROTEIN"/>
    <property type="match status" value="1"/>
</dbReference>
<dbReference type="InterPro" id="IPR007410">
    <property type="entry name" value="LpqE-like"/>
</dbReference>
<feature type="signal peptide" evidence="2">
    <location>
        <begin position="1"/>
        <end position="21"/>
    </location>
</feature>
<dbReference type="SUPFAM" id="SSF110087">
    <property type="entry name" value="DR1885-like metal-binding protein"/>
    <property type="match status" value="1"/>
</dbReference>
<feature type="chain" id="PRO_5037458285" description="Copper(I)-binding protein" evidence="2">
    <location>
        <begin position="22"/>
        <end position="168"/>
    </location>
</feature>
<sequence>MLKTSLLSATMLAIFALPALAEGIVVNDAYARSSSMNAKAGAAFMVIENTTDTDDRLISATSDVAQRVELHTHRADSAGNMQMLEVKEGFAIPAHGSHALARGGDHVMFLGLNRGLAHGDMVDVTLTFEKAGDVTIKIPVDLERQDGPGMQMGGGMGEGQMHKHGASN</sequence>
<evidence type="ECO:0000313" key="4">
    <source>
        <dbReference type="Proteomes" id="UP000598196"/>
    </source>
</evidence>
<dbReference type="RefSeq" id="WP_146285149.1">
    <property type="nucleotide sequence ID" value="NZ_BMLP01000001.1"/>
</dbReference>
<dbReference type="InterPro" id="IPR058248">
    <property type="entry name" value="Lxx211020-like"/>
</dbReference>
<evidence type="ECO:0008006" key="5">
    <source>
        <dbReference type="Google" id="ProtNLM"/>
    </source>
</evidence>
<dbReference type="OrthoDB" id="9796962at2"/>